<gene>
    <name evidence="8" type="ORF">J3E07_001550</name>
</gene>
<comment type="caution">
    <text evidence="8">The sequence shown here is derived from an EMBL/GenBank/DDBJ whole genome shotgun (WGS) entry which is preliminary data.</text>
</comment>
<evidence type="ECO:0000313" key="8">
    <source>
        <dbReference type="EMBL" id="MBP2202109.1"/>
    </source>
</evidence>
<dbReference type="RefSeq" id="WP_209591629.1">
    <property type="nucleotide sequence ID" value="NZ_JAGGMU010000007.1"/>
</dbReference>
<name>A0A8J7RGT0_METVO</name>
<keyword evidence="5 6" id="KW-0472">Membrane</keyword>
<dbReference type="GO" id="GO:0005886">
    <property type="term" value="C:plasma membrane"/>
    <property type="evidence" value="ECO:0007669"/>
    <property type="project" value="UniProtKB-SubCell"/>
</dbReference>
<dbReference type="PANTHER" id="PTHR35402:SF1">
    <property type="entry name" value="TYPE II SECRETION SYSTEM PROTEIN GSPF DOMAIN-CONTAINING PROTEIN"/>
    <property type="match status" value="1"/>
</dbReference>
<dbReference type="InterPro" id="IPR056569">
    <property type="entry name" value="ArlJ-like"/>
</dbReference>
<sequence>MKKKTVSEHKETGLIDEIKDMIYYIFNYNSKKNKYALQRSEYLKKIFENTKKDDDEIQFYEAYIEEDSSDLDINLDELLYDKPSQGAMGAYASSFSDFVTKTSIFPSRRDYQYAGIDDERLYFLKAIMTSIIVSVFLIVFETAFGNFIGGVLNGLTFFIIIMLGSIFYPKIKLTLFKGEIKIQILMTLLHIISMLNSGASVQESIKNIADNPEYGIPSYEFRNIIKDIDTGGYSFEGALERARARTKVNLMKELYSQLIISSSKGGTQLLLENLYTDIVRSSMSKIDSAKFQIGNLGNLVFGAGLILPFAGLLQASLGGQQGYEGVINAVELVLFKIGPLSTIVFGIFIKMKIE</sequence>
<protein>
    <submittedName>
        <fullName evidence="8">Flagellar protein FlaJ</fullName>
    </submittedName>
</protein>
<dbReference type="Proteomes" id="UP000740329">
    <property type="component" value="Unassembled WGS sequence"/>
</dbReference>
<feature type="transmembrane region" description="Helical" evidence="6">
    <location>
        <begin position="325"/>
        <end position="349"/>
    </location>
</feature>
<evidence type="ECO:0000313" key="9">
    <source>
        <dbReference type="Proteomes" id="UP000740329"/>
    </source>
</evidence>
<keyword evidence="8" id="KW-0282">Flagellum</keyword>
<dbReference type="AlphaFoldDB" id="A0A8J7RGT0"/>
<feature type="transmembrane region" description="Helical" evidence="6">
    <location>
        <begin position="146"/>
        <end position="168"/>
    </location>
</feature>
<evidence type="ECO:0000256" key="2">
    <source>
        <dbReference type="ARBA" id="ARBA00022475"/>
    </source>
</evidence>
<dbReference type="EMBL" id="JAGGMV010000006">
    <property type="protein sequence ID" value="MBP2202109.1"/>
    <property type="molecule type" value="Genomic_DNA"/>
</dbReference>
<dbReference type="InterPro" id="IPR018076">
    <property type="entry name" value="T2SS_GspF_dom"/>
</dbReference>
<proteinExistence type="predicted"/>
<feature type="domain" description="Type II secretion system protein GspF" evidence="7">
    <location>
        <begin position="189"/>
        <end position="312"/>
    </location>
</feature>
<dbReference type="Pfam" id="PF00482">
    <property type="entry name" value="T2SSF"/>
    <property type="match status" value="1"/>
</dbReference>
<evidence type="ECO:0000256" key="5">
    <source>
        <dbReference type="ARBA" id="ARBA00023136"/>
    </source>
</evidence>
<reference evidence="8" key="1">
    <citation type="submission" date="2021-03" db="EMBL/GenBank/DDBJ databases">
        <title>Genomic Encyclopedia of Type Strains, Phase IV (KMG-V): Genome sequencing to study the core and pangenomes of soil and plant-associated prokaryotes.</title>
        <authorList>
            <person name="Whitman W."/>
        </authorList>
    </citation>
    <scope>NUCLEOTIDE SEQUENCE</scope>
    <source>
        <strain evidence="8">C4</strain>
    </source>
</reference>
<keyword evidence="2" id="KW-1003">Cell membrane</keyword>
<keyword evidence="3 6" id="KW-0812">Transmembrane</keyword>
<keyword evidence="8" id="KW-0966">Cell projection</keyword>
<feature type="transmembrane region" description="Helical" evidence="6">
    <location>
        <begin position="122"/>
        <end position="140"/>
    </location>
</feature>
<keyword evidence="8" id="KW-0969">Cilium</keyword>
<organism evidence="8 9">
    <name type="scientific">Methanococcus voltae</name>
    <dbReference type="NCBI Taxonomy" id="2188"/>
    <lineage>
        <taxon>Archaea</taxon>
        <taxon>Methanobacteriati</taxon>
        <taxon>Methanobacteriota</taxon>
        <taxon>Methanomada group</taxon>
        <taxon>Methanococci</taxon>
        <taxon>Methanococcales</taxon>
        <taxon>Methanococcaceae</taxon>
        <taxon>Methanococcus</taxon>
    </lineage>
</organism>
<evidence type="ECO:0000256" key="6">
    <source>
        <dbReference type="SAM" id="Phobius"/>
    </source>
</evidence>
<accession>A0A8J7RGT0</accession>
<keyword evidence="4 6" id="KW-1133">Transmembrane helix</keyword>
<dbReference type="PANTHER" id="PTHR35402">
    <property type="entry name" value="INTEGRAL MEMBRANE PROTEIN-RELATED"/>
    <property type="match status" value="1"/>
</dbReference>
<evidence type="ECO:0000256" key="4">
    <source>
        <dbReference type="ARBA" id="ARBA00022989"/>
    </source>
</evidence>
<evidence type="ECO:0000256" key="1">
    <source>
        <dbReference type="ARBA" id="ARBA00004651"/>
    </source>
</evidence>
<evidence type="ECO:0000259" key="7">
    <source>
        <dbReference type="Pfam" id="PF00482"/>
    </source>
</evidence>
<evidence type="ECO:0000256" key="3">
    <source>
        <dbReference type="ARBA" id="ARBA00022692"/>
    </source>
</evidence>
<feature type="transmembrane region" description="Helical" evidence="6">
    <location>
        <begin position="293"/>
        <end position="313"/>
    </location>
</feature>
<dbReference type="OrthoDB" id="66029at2157"/>
<comment type="subcellular location">
    <subcellularLocation>
        <location evidence="1">Cell membrane</location>
        <topology evidence="1">Multi-pass membrane protein</topology>
    </subcellularLocation>
</comment>